<sequence length="200" mass="21444">MPANRRRGVFVAALAATLAAGCSTEPEPPPAYRLNGDACGAVNPADFEALTRSTPTKTPSKLVAGLNGGDCKMEFDGSGGYASLMTFIAIHPSGEPAAKAMYDDFRKNDGERSRPGTDITVSDVDGLGSAAYLYRQRDDKKPWAAGEFWLYKYNIRHGSLVLTVSGSGYARDAAAWPATEEDMKAKVRKSAEETMKTLKP</sequence>
<dbReference type="EMBL" id="BNAY01000001">
    <property type="protein sequence ID" value="GHH06695.1"/>
    <property type="molecule type" value="Genomic_DNA"/>
</dbReference>
<dbReference type="RefSeq" id="WP_191252578.1">
    <property type="nucleotide sequence ID" value="NZ_BNAY01000001.1"/>
</dbReference>
<evidence type="ECO:0000256" key="1">
    <source>
        <dbReference type="SAM" id="MobiDB-lite"/>
    </source>
</evidence>
<evidence type="ECO:0008006" key="4">
    <source>
        <dbReference type="Google" id="ProtNLM"/>
    </source>
</evidence>
<evidence type="ECO:0000313" key="2">
    <source>
        <dbReference type="EMBL" id="GHH06695.1"/>
    </source>
</evidence>
<protein>
    <recommendedName>
        <fullName evidence="4">DUF3558 domain-containing protein</fullName>
    </recommendedName>
</protein>
<name>A0ABQ3L6G9_9PSEU</name>
<dbReference type="Proteomes" id="UP000635387">
    <property type="component" value="Unassembled WGS sequence"/>
</dbReference>
<feature type="region of interest" description="Disordered" evidence="1">
    <location>
        <begin position="181"/>
        <end position="200"/>
    </location>
</feature>
<evidence type="ECO:0000313" key="3">
    <source>
        <dbReference type="Proteomes" id="UP000635387"/>
    </source>
</evidence>
<proteinExistence type="predicted"/>
<dbReference type="PROSITE" id="PS51257">
    <property type="entry name" value="PROKAR_LIPOPROTEIN"/>
    <property type="match status" value="1"/>
</dbReference>
<comment type="caution">
    <text evidence="2">The sequence shown here is derived from an EMBL/GenBank/DDBJ whole genome shotgun (WGS) entry which is preliminary data.</text>
</comment>
<gene>
    <name evidence="2" type="ORF">GCM10017790_12520</name>
</gene>
<organism evidence="2 3">
    <name type="scientific">Amycolatopsis oliviviridis</name>
    <dbReference type="NCBI Taxonomy" id="1471590"/>
    <lineage>
        <taxon>Bacteria</taxon>
        <taxon>Bacillati</taxon>
        <taxon>Actinomycetota</taxon>
        <taxon>Actinomycetes</taxon>
        <taxon>Pseudonocardiales</taxon>
        <taxon>Pseudonocardiaceae</taxon>
        <taxon>Amycolatopsis</taxon>
    </lineage>
</organism>
<reference evidence="3" key="1">
    <citation type="journal article" date="2019" name="Int. J. Syst. Evol. Microbiol.">
        <title>The Global Catalogue of Microorganisms (GCM) 10K type strain sequencing project: providing services to taxonomists for standard genome sequencing and annotation.</title>
        <authorList>
            <consortium name="The Broad Institute Genomics Platform"/>
            <consortium name="The Broad Institute Genome Sequencing Center for Infectious Disease"/>
            <person name="Wu L."/>
            <person name="Ma J."/>
        </authorList>
    </citation>
    <scope>NUCLEOTIDE SEQUENCE [LARGE SCALE GENOMIC DNA]</scope>
    <source>
        <strain evidence="3">CGMCC 4.7683</strain>
    </source>
</reference>
<accession>A0ABQ3L6G9</accession>
<keyword evidence="3" id="KW-1185">Reference proteome</keyword>